<feature type="region of interest" description="Disordered" evidence="1">
    <location>
        <begin position="644"/>
        <end position="750"/>
    </location>
</feature>
<accession>A0A8H3ES40</accession>
<comment type="caution">
    <text evidence="2">The sequence shown here is derived from an EMBL/GenBank/DDBJ whole genome shotgun (WGS) entry which is preliminary data.</text>
</comment>
<reference evidence="2" key="1">
    <citation type="submission" date="2021-03" db="EMBL/GenBank/DDBJ databases">
        <authorList>
            <person name="Tagirdzhanova G."/>
        </authorList>
    </citation>
    <scope>NUCLEOTIDE SEQUENCE</scope>
</reference>
<feature type="compositionally biased region" description="Polar residues" evidence="1">
    <location>
        <begin position="671"/>
        <end position="683"/>
    </location>
</feature>
<dbReference type="PANTHER" id="PTHR39597:SF1">
    <property type="entry name" value="UBA DOMAIN-CONTAINING PROTEIN RUP1"/>
    <property type="match status" value="1"/>
</dbReference>
<evidence type="ECO:0008006" key="4">
    <source>
        <dbReference type="Google" id="ProtNLM"/>
    </source>
</evidence>
<dbReference type="GO" id="GO:0016579">
    <property type="term" value="P:protein deubiquitination"/>
    <property type="evidence" value="ECO:0007669"/>
    <property type="project" value="TreeGrafter"/>
</dbReference>
<dbReference type="PANTHER" id="PTHR39597">
    <property type="entry name" value="UBA DOMAIN-CONTAINING PROTEIN RUP1"/>
    <property type="match status" value="1"/>
</dbReference>
<dbReference type="GO" id="GO:0005829">
    <property type="term" value="C:cytosol"/>
    <property type="evidence" value="ECO:0007669"/>
    <property type="project" value="TreeGrafter"/>
</dbReference>
<dbReference type="Proteomes" id="UP000664169">
    <property type="component" value="Unassembled WGS sequence"/>
</dbReference>
<dbReference type="Gene3D" id="1.10.8.10">
    <property type="entry name" value="DNA helicase RuvA subunit, C-terminal domain"/>
    <property type="match status" value="1"/>
</dbReference>
<proteinExistence type="predicted"/>
<dbReference type="CDD" id="cd14273">
    <property type="entry name" value="UBA_TAP-C_like"/>
    <property type="match status" value="1"/>
</dbReference>
<feature type="compositionally biased region" description="Polar residues" evidence="1">
    <location>
        <begin position="788"/>
        <end position="802"/>
    </location>
</feature>
<organism evidence="2 3">
    <name type="scientific">Gomphillus americanus</name>
    <dbReference type="NCBI Taxonomy" id="1940652"/>
    <lineage>
        <taxon>Eukaryota</taxon>
        <taxon>Fungi</taxon>
        <taxon>Dikarya</taxon>
        <taxon>Ascomycota</taxon>
        <taxon>Pezizomycotina</taxon>
        <taxon>Lecanoromycetes</taxon>
        <taxon>OSLEUM clade</taxon>
        <taxon>Ostropomycetidae</taxon>
        <taxon>Ostropales</taxon>
        <taxon>Graphidaceae</taxon>
        <taxon>Gomphilloideae</taxon>
        <taxon>Gomphillus</taxon>
    </lineage>
</organism>
<dbReference type="GO" id="GO:0005634">
    <property type="term" value="C:nucleus"/>
    <property type="evidence" value="ECO:0007669"/>
    <property type="project" value="TreeGrafter"/>
</dbReference>
<keyword evidence="3" id="KW-1185">Reference proteome</keyword>
<dbReference type="Pfam" id="PF14555">
    <property type="entry name" value="UBA_4"/>
    <property type="match status" value="1"/>
</dbReference>
<dbReference type="OrthoDB" id="4489171at2759"/>
<dbReference type="AlphaFoldDB" id="A0A8H3ES40"/>
<dbReference type="InterPro" id="IPR055335">
    <property type="entry name" value="Ucp6/RUP1"/>
</dbReference>
<feature type="region of interest" description="Disordered" evidence="1">
    <location>
        <begin position="769"/>
        <end position="802"/>
    </location>
</feature>
<dbReference type="EMBL" id="CAJPDQ010000007">
    <property type="protein sequence ID" value="CAF9912446.1"/>
    <property type="molecule type" value="Genomic_DNA"/>
</dbReference>
<feature type="compositionally biased region" description="Acidic residues" evidence="1">
    <location>
        <begin position="733"/>
        <end position="744"/>
    </location>
</feature>
<name>A0A8H3ES40_9LECA</name>
<protein>
    <recommendedName>
        <fullName evidence="4">Ubiquitin interaction domain-containing protein</fullName>
    </recommendedName>
</protein>
<evidence type="ECO:0000313" key="2">
    <source>
        <dbReference type="EMBL" id="CAF9912446.1"/>
    </source>
</evidence>
<sequence>MGQVPDDDTIANFIAFTNCDQQTAIDHLSRESNVQRAVESYYEALDRGTSTLSSFGAVPPVWDENEMHAGKEYGPEINPQKSYKIHSVDNTQTLGPDIFSNSLSRPPSRADVKIDTDIQRGLLDSVSQSRYENKTQSFGPANRDYYPANQWSLVTTSDAILPDPEPKQRVRMIGSPSFIKPSQEENRLPSLLTIYQQIPMACEALLARDHVRAEYGTSRDWWQGDSIQGRGVVVSLDGENLMDEAPTPVIDEVQRLMAFLELTERAYGSCDALVESINHSRHRPWTSEIDADAHLLTTWLAECAEANANEKLRDVFTTAAFDRLNGEVISDQTFQVFILSLRYDLDGTPSLYDLIDEVLWGSWVVEHPSEVTFNPGHILTFQFRSSGSPAEWPLVWYADRYLDENKDKALHMLHEQHRTEEERNTLQMRQNRLEHVTSSKTKKSIPATDLLKVVKPFLCGERPPTDELERRDEVIATGAKYHPLKEYQEIGRRLQIVADEILQKHEALEQAKNQLTSHKRMVTDFLKGQSDSAEDKPTHRYTLRGISTDQHTTYILANPNTSDDLLETDTDSWDWWRIYWDTKGDNPVDLRKVDEADVLEAARRANFAAAVYASDEAVNYPRQPVPTSLKNFVRADNLHFTSEIEHPELSAKQKAKDRGWSHVQGRGYDYGSQSRNSSPNSMAANMDTDMNDEWNSNNGETHPPSYSSTPPPPVPPRTGEKRRAPPRPTTKGEEDDLMEMEDAQESGTVNLMDDDTQYDQEMVEINSPSSAFGATSGGVNGIEAQHKSMLTESTGLQKARSS</sequence>
<gene>
    <name evidence="2" type="ORF">GOMPHAMPRED_007662</name>
</gene>
<feature type="compositionally biased region" description="Basic and acidic residues" evidence="1">
    <location>
        <begin position="644"/>
        <end position="660"/>
    </location>
</feature>
<evidence type="ECO:0000313" key="3">
    <source>
        <dbReference type="Proteomes" id="UP000664169"/>
    </source>
</evidence>
<evidence type="ECO:0000256" key="1">
    <source>
        <dbReference type="SAM" id="MobiDB-lite"/>
    </source>
</evidence>